<feature type="compositionally biased region" description="Basic residues" evidence="1">
    <location>
        <begin position="42"/>
        <end position="52"/>
    </location>
</feature>
<proteinExistence type="predicted"/>
<name>A0AAW0FRR1_9APHY</name>
<dbReference type="EMBL" id="JASBNA010000060">
    <property type="protein sequence ID" value="KAK7679405.1"/>
    <property type="molecule type" value="Genomic_DNA"/>
</dbReference>
<keyword evidence="3" id="KW-1185">Reference proteome</keyword>
<dbReference type="AlphaFoldDB" id="A0AAW0FRR1"/>
<dbReference type="Proteomes" id="UP001385951">
    <property type="component" value="Unassembled WGS sequence"/>
</dbReference>
<feature type="region of interest" description="Disordered" evidence="1">
    <location>
        <begin position="1"/>
        <end position="76"/>
    </location>
</feature>
<gene>
    <name evidence="2" type="ORF">QCA50_017625</name>
</gene>
<accession>A0AAW0FRR1</accession>
<feature type="compositionally biased region" description="Basic and acidic residues" evidence="1">
    <location>
        <begin position="53"/>
        <end position="70"/>
    </location>
</feature>
<organism evidence="2 3">
    <name type="scientific">Cerrena zonata</name>
    <dbReference type="NCBI Taxonomy" id="2478898"/>
    <lineage>
        <taxon>Eukaryota</taxon>
        <taxon>Fungi</taxon>
        <taxon>Dikarya</taxon>
        <taxon>Basidiomycota</taxon>
        <taxon>Agaricomycotina</taxon>
        <taxon>Agaricomycetes</taxon>
        <taxon>Polyporales</taxon>
        <taxon>Cerrenaceae</taxon>
        <taxon>Cerrena</taxon>
    </lineage>
</organism>
<feature type="compositionally biased region" description="Basic and acidic residues" evidence="1">
    <location>
        <begin position="1"/>
        <end position="10"/>
    </location>
</feature>
<evidence type="ECO:0000313" key="2">
    <source>
        <dbReference type="EMBL" id="KAK7679405.1"/>
    </source>
</evidence>
<evidence type="ECO:0000256" key="1">
    <source>
        <dbReference type="SAM" id="MobiDB-lite"/>
    </source>
</evidence>
<feature type="compositionally biased region" description="Basic residues" evidence="1">
    <location>
        <begin position="16"/>
        <end position="26"/>
    </location>
</feature>
<reference evidence="2 3" key="1">
    <citation type="submission" date="2022-09" db="EMBL/GenBank/DDBJ databases">
        <authorList>
            <person name="Palmer J.M."/>
        </authorList>
    </citation>
    <scope>NUCLEOTIDE SEQUENCE [LARGE SCALE GENOMIC DNA]</scope>
    <source>
        <strain evidence="2 3">DSM 7382</strain>
    </source>
</reference>
<evidence type="ECO:0000313" key="3">
    <source>
        <dbReference type="Proteomes" id="UP001385951"/>
    </source>
</evidence>
<protein>
    <submittedName>
        <fullName evidence="2">Uncharacterized protein</fullName>
    </submittedName>
</protein>
<comment type="caution">
    <text evidence="2">The sequence shown here is derived from an EMBL/GenBank/DDBJ whole genome shotgun (WGS) entry which is preliminary data.</text>
</comment>
<sequence>MQIPADRDFSNNHPAQRTRSKSPLKRSIRELSSDIEEGIVPIKKKRGRPKKVKNPDVDEKKKKQEQEVRGRGRKRD</sequence>